<accession>A0A511FEF2</accession>
<dbReference type="EMBL" id="JACHDN010000001">
    <property type="protein sequence ID" value="MBB5472849.1"/>
    <property type="molecule type" value="Genomic_DNA"/>
</dbReference>
<feature type="domain" description="CD-NTase-associated protein 12/Pycsar effector protein TIR" evidence="1">
    <location>
        <begin position="6"/>
        <end position="123"/>
    </location>
</feature>
<evidence type="ECO:0000313" key="5">
    <source>
        <dbReference type="Proteomes" id="UP000564629"/>
    </source>
</evidence>
<proteinExistence type="predicted"/>
<dbReference type="Proteomes" id="UP000564629">
    <property type="component" value="Unassembled WGS sequence"/>
</dbReference>
<evidence type="ECO:0000313" key="3">
    <source>
        <dbReference type="EMBL" id="MBB5472849.1"/>
    </source>
</evidence>
<reference evidence="2 4" key="1">
    <citation type="submission" date="2019-07" db="EMBL/GenBank/DDBJ databases">
        <title>Whole genome shotgun sequence of Cellulomonas hominis NBRC 16055.</title>
        <authorList>
            <person name="Hosoyama A."/>
            <person name="Uohara A."/>
            <person name="Ohji S."/>
            <person name="Ichikawa N."/>
        </authorList>
    </citation>
    <scope>NUCLEOTIDE SEQUENCE [LARGE SCALE GENOMIC DNA]</scope>
    <source>
        <strain evidence="2 4">NBRC 16055</strain>
    </source>
</reference>
<dbReference type="Pfam" id="PF10137">
    <property type="entry name" value="CAP12-PCTIR_TIR"/>
    <property type="match status" value="1"/>
</dbReference>
<evidence type="ECO:0000313" key="2">
    <source>
        <dbReference type="EMBL" id="GEL47621.1"/>
    </source>
</evidence>
<sequence length="442" mass="47226">MTKPAVFIGSSTEALDVARHFQIALEGVFECEATVWDQDVFTPGLYAMEALVEQAESSDFAVLLVTPDDLVEARGQITPAPRDNVLFETGLFMGALGVRRVFLLCPNGVDRLKLPSDLLGLNRLPNYTLRDDANVTAAMARPAMSAKKTMARLGPRPARAPIPVVASAPSALEAQPFPRHGLDQMFAGSRPGRFAHANQNRTSVHLRAVWRPTSPTGVPGRLADPRAFPALTPTSLLDVWHDYYASNGGVGGTQPSWLDAVATNDTCFVAHQDLARAVGAAPEASVRAAVALLDGEPSLRFVADVSLSVPGAPLPLHLVLRSLAALARHATRDLPQWLARDLPGPLPDEGVLELHAQGRGAMRGAGTRDSLEEYIDLNLLGQRSKVSPIAVSQAVPVDLLDDQAINNAITSAFGNSTTNWGYFEPPADLVSLLAVLMSNSRP</sequence>
<protein>
    <recommendedName>
        <fullName evidence="1">CD-NTase-associated protein 12/Pycsar effector protein TIR domain-containing protein</fullName>
    </recommendedName>
</protein>
<dbReference type="Proteomes" id="UP000321723">
    <property type="component" value="Unassembled WGS sequence"/>
</dbReference>
<reference evidence="3 5" key="2">
    <citation type="submission" date="2020-08" db="EMBL/GenBank/DDBJ databases">
        <title>Sequencing the genomes of 1000 actinobacteria strains.</title>
        <authorList>
            <person name="Klenk H.-P."/>
        </authorList>
    </citation>
    <scope>NUCLEOTIDE SEQUENCE [LARGE SCALE GENOMIC DNA]</scope>
    <source>
        <strain evidence="3 5">DSM 9581</strain>
    </source>
</reference>
<organism evidence="2 4">
    <name type="scientific">Cellulomonas hominis</name>
    <dbReference type="NCBI Taxonomy" id="156981"/>
    <lineage>
        <taxon>Bacteria</taxon>
        <taxon>Bacillati</taxon>
        <taxon>Actinomycetota</taxon>
        <taxon>Actinomycetes</taxon>
        <taxon>Micrococcales</taxon>
        <taxon>Cellulomonadaceae</taxon>
        <taxon>Cellulomonas</taxon>
    </lineage>
</organism>
<evidence type="ECO:0000313" key="4">
    <source>
        <dbReference type="Proteomes" id="UP000321723"/>
    </source>
</evidence>
<keyword evidence="4" id="KW-1185">Reference proteome</keyword>
<dbReference type="GO" id="GO:0050135">
    <property type="term" value="F:NADP+ nucleosidase activity"/>
    <property type="evidence" value="ECO:0007669"/>
    <property type="project" value="InterPro"/>
</dbReference>
<dbReference type="InterPro" id="IPR019302">
    <property type="entry name" value="CAP12/PCTIR_TIR_dom"/>
</dbReference>
<evidence type="ECO:0000259" key="1">
    <source>
        <dbReference type="Pfam" id="PF10137"/>
    </source>
</evidence>
<gene>
    <name evidence="2" type="ORF">CHO01_27370</name>
    <name evidence="3" type="ORF">HNR08_001585</name>
</gene>
<dbReference type="AlphaFoldDB" id="A0A511FEF2"/>
<comment type="caution">
    <text evidence="2">The sequence shown here is derived from an EMBL/GenBank/DDBJ whole genome shotgun (WGS) entry which is preliminary data.</text>
</comment>
<dbReference type="RefSeq" id="WP_183834932.1">
    <property type="nucleotide sequence ID" value="NZ_BJVQ01000042.1"/>
</dbReference>
<name>A0A511FEF2_9CELL</name>
<dbReference type="EMBL" id="BJVQ01000042">
    <property type="protein sequence ID" value="GEL47621.1"/>
    <property type="molecule type" value="Genomic_DNA"/>
</dbReference>